<dbReference type="AlphaFoldDB" id="A0A4R2GL54"/>
<dbReference type="InterPro" id="IPR000322">
    <property type="entry name" value="Glyco_hydro_31_TIM"/>
</dbReference>
<dbReference type="CDD" id="cd14752">
    <property type="entry name" value="GH31_N"/>
    <property type="match status" value="1"/>
</dbReference>
<dbReference type="InterPro" id="IPR033403">
    <property type="entry name" value="DUF5110"/>
</dbReference>
<feature type="domain" description="Glycosyl hydrolase family 31 C-terminal" evidence="6">
    <location>
        <begin position="582"/>
        <end position="668"/>
    </location>
</feature>
<dbReference type="Pfam" id="PF17137">
    <property type="entry name" value="DUF5110"/>
    <property type="match status" value="1"/>
</dbReference>
<evidence type="ECO:0000259" key="3">
    <source>
        <dbReference type="Pfam" id="PF01055"/>
    </source>
</evidence>
<dbReference type="Pfam" id="PF01055">
    <property type="entry name" value="Glyco_hydro_31_2nd"/>
    <property type="match status" value="1"/>
</dbReference>
<dbReference type="InterPro" id="IPR011013">
    <property type="entry name" value="Gal_mutarotase_sf_dom"/>
</dbReference>
<evidence type="ECO:0000259" key="6">
    <source>
        <dbReference type="Pfam" id="PF21365"/>
    </source>
</evidence>
<dbReference type="SUPFAM" id="SSF74650">
    <property type="entry name" value="Galactose mutarotase-like"/>
    <property type="match status" value="1"/>
</dbReference>
<dbReference type="InterPro" id="IPR051816">
    <property type="entry name" value="Glycosyl_Hydrolase_31"/>
</dbReference>
<evidence type="ECO:0000259" key="4">
    <source>
        <dbReference type="Pfam" id="PF13802"/>
    </source>
</evidence>
<dbReference type="InterPro" id="IPR025887">
    <property type="entry name" value="Glyco_hydro_31_N_dom"/>
</dbReference>
<dbReference type="RefSeq" id="WP_132432414.1">
    <property type="nucleotide sequence ID" value="NZ_SLWK01000002.1"/>
</dbReference>
<dbReference type="InterPro" id="IPR013780">
    <property type="entry name" value="Glyco_hydro_b"/>
</dbReference>
<keyword evidence="8" id="KW-1185">Reference proteome</keyword>
<comment type="similarity">
    <text evidence="1 2">Belongs to the glycosyl hydrolase 31 family.</text>
</comment>
<dbReference type="EMBL" id="SLWK01000002">
    <property type="protein sequence ID" value="TCO09685.1"/>
    <property type="molecule type" value="Genomic_DNA"/>
</dbReference>
<dbReference type="PANTHER" id="PTHR43863:SF2">
    <property type="entry name" value="MALTASE-GLUCOAMYLASE"/>
    <property type="match status" value="1"/>
</dbReference>
<keyword evidence="2" id="KW-0326">Glycosidase</keyword>
<evidence type="ECO:0000313" key="8">
    <source>
        <dbReference type="Proteomes" id="UP000295221"/>
    </source>
</evidence>
<protein>
    <submittedName>
        <fullName evidence="7">Oligosaccharide 4-alpha-D-glucosyltransferase</fullName>
    </submittedName>
</protein>
<feature type="domain" description="Glycoside hydrolase family 31 TIM barrel" evidence="3">
    <location>
        <begin position="254"/>
        <end position="574"/>
    </location>
</feature>
<dbReference type="SUPFAM" id="SSF51011">
    <property type="entry name" value="Glycosyl hydrolase domain"/>
    <property type="match status" value="1"/>
</dbReference>
<evidence type="ECO:0000256" key="1">
    <source>
        <dbReference type="ARBA" id="ARBA00007806"/>
    </source>
</evidence>
<dbReference type="GO" id="GO:0016740">
    <property type="term" value="F:transferase activity"/>
    <property type="evidence" value="ECO:0007669"/>
    <property type="project" value="UniProtKB-KW"/>
</dbReference>
<evidence type="ECO:0000256" key="2">
    <source>
        <dbReference type="RuleBase" id="RU361185"/>
    </source>
</evidence>
<keyword evidence="2" id="KW-0378">Hydrolase</keyword>
<dbReference type="PANTHER" id="PTHR43863">
    <property type="entry name" value="HYDROLASE, PUTATIVE (AFU_ORTHOLOGUE AFUA_1G03140)-RELATED"/>
    <property type="match status" value="1"/>
</dbReference>
<keyword evidence="7" id="KW-0808">Transferase</keyword>
<organism evidence="7 8">
    <name type="scientific">Natronoflexus pectinivorans</name>
    <dbReference type="NCBI Taxonomy" id="682526"/>
    <lineage>
        <taxon>Bacteria</taxon>
        <taxon>Pseudomonadati</taxon>
        <taxon>Bacteroidota</taxon>
        <taxon>Bacteroidia</taxon>
        <taxon>Marinilabiliales</taxon>
        <taxon>Marinilabiliaceae</taxon>
        <taxon>Natronoflexus</taxon>
    </lineage>
</organism>
<reference evidence="7 8" key="1">
    <citation type="submission" date="2019-03" db="EMBL/GenBank/DDBJ databases">
        <title>Genomic Encyclopedia of Type Strains, Phase IV (KMG-IV): sequencing the most valuable type-strain genomes for metagenomic binning, comparative biology and taxonomic classification.</title>
        <authorList>
            <person name="Goeker M."/>
        </authorList>
    </citation>
    <scope>NUCLEOTIDE SEQUENCE [LARGE SCALE GENOMIC DNA]</scope>
    <source>
        <strain evidence="7 8">DSM 24179</strain>
    </source>
</reference>
<dbReference type="GO" id="GO:0005975">
    <property type="term" value="P:carbohydrate metabolic process"/>
    <property type="evidence" value="ECO:0007669"/>
    <property type="project" value="InterPro"/>
</dbReference>
<dbReference type="Pfam" id="PF13802">
    <property type="entry name" value="Gal_mutarotas_2"/>
    <property type="match status" value="1"/>
</dbReference>
<name>A0A4R2GL54_9BACT</name>
<gene>
    <name evidence="7" type="ORF">EV194_102111</name>
</gene>
<proteinExistence type="inferred from homology"/>
<dbReference type="Gene3D" id="3.20.20.80">
    <property type="entry name" value="Glycosidases"/>
    <property type="match status" value="1"/>
</dbReference>
<dbReference type="InterPro" id="IPR048395">
    <property type="entry name" value="Glyco_hydro_31_C"/>
</dbReference>
<feature type="domain" description="DUF5110" evidence="5">
    <location>
        <begin position="688"/>
        <end position="758"/>
    </location>
</feature>
<dbReference type="OrthoDB" id="176168at2"/>
<dbReference type="Pfam" id="PF21365">
    <property type="entry name" value="Glyco_hydro_31_3rd"/>
    <property type="match status" value="1"/>
</dbReference>
<comment type="caution">
    <text evidence="7">The sequence shown here is derived from an EMBL/GenBank/DDBJ whole genome shotgun (WGS) entry which is preliminary data.</text>
</comment>
<dbReference type="Gene3D" id="2.60.40.1180">
    <property type="entry name" value="Golgi alpha-mannosidase II"/>
    <property type="match status" value="2"/>
</dbReference>
<evidence type="ECO:0000259" key="5">
    <source>
        <dbReference type="Pfam" id="PF17137"/>
    </source>
</evidence>
<dbReference type="GO" id="GO:0030246">
    <property type="term" value="F:carbohydrate binding"/>
    <property type="evidence" value="ECO:0007669"/>
    <property type="project" value="InterPro"/>
</dbReference>
<dbReference type="InterPro" id="IPR017853">
    <property type="entry name" value="GH"/>
</dbReference>
<accession>A0A4R2GL54</accession>
<feature type="domain" description="Glycoside hydrolase family 31 N-terminal" evidence="4">
    <location>
        <begin position="56"/>
        <end position="211"/>
    </location>
</feature>
<dbReference type="Gene3D" id="2.60.40.1760">
    <property type="entry name" value="glycosyl hydrolase (family 31)"/>
    <property type="match status" value="1"/>
</dbReference>
<sequence length="801" mass="91825">MLKFRFIIPQILLIIPLAALWGSPAGNNSKVSLINHSQTRDCLVLTTNEGHIRMAAVTPNSIMISFCRDSIFSNPSDALIAHPGSQPLIVQEQDSRIMARMGQNQVTIQKKPFEISLRTGSQHQETILIHGSMQNGNSTGVSIQLQPGERVTGGGSRAIPMDRRGYQLKLNNEPHWGYAWGAENLNYSVPVFVSDRPYLIFFDSPQRATADIGYSDENIFRLESNMENFTVYIVTGNNHKETLKEYTLLTGTQPLPPIWALGHLQSRFGYTSQEHAVNVADSTIMAGFPLDAMIMDLYWFGKGIGDFRMGNLTWEKENWPEPQKMIDHFLDNGVKTILITEPFFLTDSDHYDEMAQKGYFGKDSTGNAFVIDDFWFGPASLIDVFNPDAMEWFWNKHVPHIEKGIAGWWGDLGEPEKHPSGIYYKAGMSDEIHNIYGHYWSKMLHDKYREHYPDQRLFFLNRAGYAGSQRYSVFPWSGDVSRCWDGFRAQLPIMLGMSVSGIPYMHSDLGGFAAGEKDDELYTRWMQFGVFNPIYRPHGESVPSEPIYFSQKSQDVTREFIKLRYELLPYLYTMSWQQTTEGTPLARPLFYEHPNNSDYFDIYDTYYWGDNLLVAPVLEPGIRSRDVTMPEGYWIHLFNNQIYSGGQTISVETPFENIPVFVKAGSFITKAKPIMSTDFFSTDTLLVSYYHHPKTENGHGQMFMDDGKNPTSLENDEYELVSYKATNTGRQLRIEMNCNKGNYYGKPEQRHYIVTIHNLEKEPRRVNINGRRTDFSYDINGSKLIIPFNRGTEKVEIVIRK</sequence>
<dbReference type="Proteomes" id="UP000295221">
    <property type="component" value="Unassembled WGS sequence"/>
</dbReference>
<evidence type="ECO:0000313" key="7">
    <source>
        <dbReference type="EMBL" id="TCO09685.1"/>
    </source>
</evidence>
<dbReference type="GO" id="GO:0004553">
    <property type="term" value="F:hydrolase activity, hydrolyzing O-glycosyl compounds"/>
    <property type="evidence" value="ECO:0007669"/>
    <property type="project" value="InterPro"/>
</dbReference>
<dbReference type="SUPFAM" id="SSF51445">
    <property type="entry name" value="(Trans)glycosidases"/>
    <property type="match status" value="1"/>
</dbReference>